<evidence type="ECO:0000259" key="3">
    <source>
        <dbReference type="SMART" id="SM00906"/>
    </source>
</evidence>
<dbReference type="GO" id="GO:0008270">
    <property type="term" value="F:zinc ion binding"/>
    <property type="evidence" value="ECO:0007669"/>
    <property type="project" value="InterPro"/>
</dbReference>
<sequence>MAHSVSPDSALQTNSRAASSYSHADSIGGLGDATIAHSDPERQRDIDEEQTGAEISSAANRNAGTDAGVPFYTGEHPGVTAVIDVCAEQPMPRHILVRSVPPVSISQCDRDYLQQKGVFSLPQEMSQRELLHAYFHHVHPVFPILNAAILQDLENISNLHPSNLLLFWSMAVIAVNFVPSNVWRLEGFTSRKDMKDTVYMRAKCMYDNGGETDKLVLLQSALLLTFWHSDKDSPSQPWYWSGVAISLCQILGLHRDPDSGKYNRLFPLRRRHLWRRLWASCLFRDRWLSLTLGRPMRIRLSDCDMPLPTPDDVLSDLPEVPSPLIAKYIPQDLSRLMQYWSVLVLLNKLLGDVLLLCYQQLSQMPSLEQFQNLETELLQFHIPEVDTSRESRLVVFYYHHLQLHYRAILITFYRPFVSIVPQGLHAADEKSWQSRVRSQMEAAATYTNAILDNMAREDLVGFAGPMTPPLLVPAMHVHLLNCKSPNALTRKLGFNKLDLCMTVMRELQKTHTSASIFCGIFAEATRQLSSNRTESTDWRGATGSHSLSTTPQNDNNLDMPDLSSVPAYINEDVLQSLLSETSAYNFWESMNMPDQSFAGYGV</sequence>
<feature type="domain" description="Xylanolytic transcriptional activator regulatory" evidence="3">
    <location>
        <begin position="237"/>
        <end position="314"/>
    </location>
</feature>
<feature type="compositionally biased region" description="Polar residues" evidence="2">
    <location>
        <begin position="53"/>
        <end position="63"/>
    </location>
</feature>
<dbReference type="PANTHER" id="PTHR47425:SF3">
    <property type="entry name" value="ZN(II)2CYS6 TRANSCRIPTION FACTOR (EUROFUNG)"/>
    <property type="match status" value="1"/>
</dbReference>
<keyword evidence="5" id="KW-1185">Reference proteome</keyword>
<evidence type="ECO:0000313" key="5">
    <source>
        <dbReference type="Proteomes" id="UP000240883"/>
    </source>
</evidence>
<name>A0A2T2N6G4_CORCC</name>
<gene>
    <name evidence="4" type="ORF">BS50DRAFT_639687</name>
</gene>
<proteinExistence type="predicted"/>
<dbReference type="GO" id="GO:0003677">
    <property type="term" value="F:DNA binding"/>
    <property type="evidence" value="ECO:0007669"/>
    <property type="project" value="InterPro"/>
</dbReference>
<reference evidence="4 5" key="1">
    <citation type="journal article" date="2018" name="Front. Microbiol.">
        <title>Genome-Wide Analysis of Corynespora cassiicola Leaf Fall Disease Putative Effectors.</title>
        <authorList>
            <person name="Lopez D."/>
            <person name="Ribeiro S."/>
            <person name="Label P."/>
            <person name="Fumanal B."/>
            <person name="Venisse J.S."/>
            <person name="Kohler A."/>
            <person name="de Oliveira R.R."/>
            <person name="Labutti K."/>
            <person name="Lipzen A."/>
            <person name="Lail K."/>
            <person name="Bauer D."/>
            <person name="Ohm R.A."/>
            <person name="Barry K.W."/>
            <person name="Spatafora J."/>
            <person name="Grigoriev I.V."/>
            <person name="Martin F.M."/>
            <person name="Pujade-Renaud V."/>
        </authorList>
    </citation>
    <scope>NUCLEOTIDE SEQUENCE [LARGE SCALE GENOMIC DNA]</scope>
    <source>
        <strain evidence="4 5">Philippines</strain>
    </source>
</reference>
<feature type="compositionally biased region" description="Polar residues" evidence="2">
    <location>
        <begin position="1"/>
        <end position="23"/>
    </location>
</feature>
<dbReference type="CDD" id="cd12148">
    <property type="entry name" value="fungal_TF_MHR"/>
    <property type="match status" value="1"/>
</dbReference>
<protein>
    <recommendedName>
        <fullName evidence="3">Xylanolytic transcriptional activator regulatory domain-containing protein</fullName>
    </recommendedName>
</protein>
<accession>A0A2T2N6G4</accession>
<dbReference type="Proteomes" id="UP000240883">
    <property type="component" value="Unassembled WGS sequence"/>
</dbReference>
<dbReference type="InterPro" id="IPR007219">
    <property type="entry name" value="XnlR_reg_dom"/>
</dbReference>
<dbReference type="GO" id="GO:0006351">
    <property type="term" value="P:DNA-templated transcription"/>
    <property type="evidence" value="ECO:0007669"/>
    <property type="project" value="InterPro"/>
</dbReference>
<evidence type="ECO:0000256" key="1">
    <source>
        <dbReference type="ARBA" id="ARBA00023242"/>
    </source>
</evidence>
<evidence type="ECO:0000313" key="4">
    <source>
        <dbReference type="EMBL" id="PSN61013.1"/>
    </source>
</evidence>
<dbReference type="EMBL" id="KZ678146">
    <property type="protein sequence ID" value="PSN61013.1"/>
    <property type="molecule type" value="Genomic_DNA"/>
</dbReference>
<feature type="region of interest" description="Disordered" evidence="2">
    <location>
        <begin position="1"/>
        <end position="68"/>
    </location>
</feature>
<dbReference type="STRING" id="1448308.A0A2T2N6G4"/>
<dbReference type="PANTHER" id="PTHR47425">
    <property type="entry name" value="FARB-RELATED"/>
    <property type="match status" value="1"/>
</dbReference>
<organism evidence="4 5">
    <name type="scientific">Corynespora cassiicola Philippines</name>
    <dbReference type="NCBI Taxonomy" id="1448308"/>
    <lineage>
        <taxon>Eukaryota</taxon>
        <taxon>Fungi</taxon>
        <taxon>Dikarya</taxon>
        <taxon>Ascomycota</taxon>
        <taxon>Pezizomycotina</taxon>
        <taxon>Dothideomycetes</taxon>
        <taxon>Pleosporomycetidae</taxon>
        <taxon>Pleosporales</taxon>
        <taxon>Corynesporascaceae</taxon>
        <taxon>Corynespora</taxon>
    </lineage>
</organism>
<dbReference type="SMART" id="SM00906">
    <property type="entry name" value="Fungal_trans"/>
    <property type="match status" value="1"/>
</dbReference>
<dbReference type="OrthoDB" id="4161332at2759"/>
<evidence type="ECO:0000256" key="2">
    <source>
        <dbReference type="SAM" id="MobiDB-lite"/>
    </source>
</evidence>
<dbReference type="InterPro" id="IPR052761">
    <property type="entry name" value="Fungal_Detox/Toxin_TFs"/>
</dbReference>
<dbReference type="AlphaFoldDB" id="A0A2T2N6G4"/>
<feature type="region of interest" description="Disordered" evidence="2">
    <location>
        <begin position="531"/>
        <end position="559"/>
    </location>
</feature>
<keyword evidence="1" id="KW-0539">Nucleus</keyword>
<feature type="compositionally biased region" description="Polar residues" evidence="2">
    <location>
        <begin position="543"/>
        <end position="556"/>
    </location>
</feature>
<dbReference type="Pfam" id="PF04082">
    <property type="entry name" value="Fungal_trans"/>
    <property type="match status" value="1"/>
</dbReference>